<keyword evidence="4" id="KW-1185">Reference proteome</keyword>
<dbReference type="Proteomes" id="UP001595973">
    <property type="component" value="Unassembled WGS sequence"/>
</dbReference>
<proteinExistence type="predicted"/>
<reference evidence="4" key="1">
    <citation type="journal article" date="2019" name="Int. J. Syst. Evol. Microbiol.">
        <title>The Global Catalogue of Microorganisms (GCM) 10K type strain sequencing project: providing services to taxonomists for standard genome sequencing and annotation.</title>
        <authorList>
            <consortium name="The Broad Institute Genomics Platform"/>
            <consortium name="The Broad Institute Genome Sequencing Center for Infectious Disease"/>
            <person name="Wu L."/>
            <person name="Ma J."/>
        </authorList>
    </citation>
    <scope>NUCLEOTIDE SEQUENCE [LARGE SCALE GENOMIC DNA]</scope>
    <source>
        <strain evidence="4">CGMCC 4.7283</strain>
    </source>
</reference>
<evidence type="ECO:0000256" key="1">
    <source>
        <dbReference type="SAM" id="SignalP"/>
    </source>
</evidence>
<comment type="caution">
    <text evidence="3">The sequence shown here is derived from an EMBL/GenBank/DDBJ whole genome shotgun (WGS) entry which is preliminary data.</text>
</comment>
<evidence type="ECO:0000313" key="4">
    <source>
        <dbReference type="Proteomes" id="UP001595973"/>
    </source>
</evidence>
<dbReference type="InterPro" id="IPR024331">
    <property type="entry name" value="DUF3859"/>
</dbReference>
<evidence type="ECO:0000313" key="3">
    <source>
        <dbReference type="EMBL" id="MFC4666961.1"/>
    </source>
</evidence>
<feature type="signal peptide" evidence="1">
    <location>
        <begin position="1"/>
        <end position="19"/>
    </location>
</feature>
<accession>A0ABV9KBF7</accession>
<protein>
    <submittedName>
        <fullName evidence="3">DUF3859 domain-containing protein</fullName>
    </submittedName>
</protein>
<feature type="domain" description="DUF3859" evidence="2">
    <location>
        <begin position="66"/>
        <end position="159"/>
    </location>
</feature>
<sequence length="178" mass="19161">MVRFLFALPVLLMPLPLAAGAGLQHRDPALVTLEFGAFCQLASVDSVEAPDTLAQRVDLLPRTPEIRWPGPVVPAKPGISFGVRTETGGLQMYPVTIEVSHPPFIGSGMTHQSYVTTLGGEDASINAYSFDLNEEMVPGIWTIRALFDGAILYEVTFDVVSPDTVPTIGQDCGKDFLS</sequence>
<dbReference type="RefSeq" id="WP_380714781.1">
    <property type="nucleotide sequence ID" value="NZ_JBHSGI010000002.1"/>
</dbReference>
<gene>
    <name evidence="3" type="ORF">ACFO5X_00215</name>
</gene>
<dbReference type="EMBL" id="JBHSGI010000002">
    <property type="protein sequence ID" value="MFC4666961.1"/>
    <property type="molecule type" value="Genomic_DNA"/>
</dbReference>
<evidence type="ECO:0000259" key="2">
    <source>
        <dbReference type="Pfam" id="PF12975"/>
    </source>
</evidence>
<organism evidence="3 4">
    <name type="scientific">Seohaeicola nanhaiensis</name>
    <dbReference type="NCBI Taxonomy" id="1387282"/>
    <lineage>
        <taxon>Bacteria</taxon>
        <taxon>Pseudomonadati</taxon>
        <taxon>Pseudomonadota</taxon>
        <taxon>Alphaproteobacteria</taxon>
        <taxon>Rhodobacterales</taxon>
        <taxon>Roseobacteraceae</taxon>
        <taxon>Seohaeicola</taxon>
    </lineage>
</organism>
<feature type="chain" id="PRO_5045849457" evidence="1">
    <location>
        <begin position="20"/>
        <end position="178"/>
    </location>
</feature>
<name>A0ABV9KBF7_9RHOB</name>
<dbReference type="Pfam" id="PF12975">
    <property type="entry name" value="DUF3859"/>
    <property type="match status" value="1"/>
</dbReference>
<keyword evidence="1" id="KW-0732">Signal</keyword>
<dbReference type="Gene3D" id="2.60.40.2390">
    <property type="match status" value="1"/>
</dbReference>